<dbReference type="EMBL" id="GGEC01079652">
    <property type="protein sequence ID" value="MBX60136.1"/>
    <property type="molecule type" value="Transcribed_RNA"/>
</dbReference>
<organism evidence="1">
    <name type="scientific">Rhizophora mucronata</name>
    <name type="common">Asiatic mangrove</name>
    <dbReference type="NCBI Taxonomy" id="61149"/>
    <lineage>
        <taxon>Eukaryota</taxon>
        <taxon>Viridiplantae</taxon>
        <taxon>Streptophyta</taxon>
        <taxon>Embryophyta</taxon>
        <taxon>Tracheophyta</taxon>
        <taxon>Spermatophyta</taxon>
        <taxon>Magnoliopsida</taxon>
        <taxon>eudicotyledons</taxon>
        <taxon>Gunneridae</taxon>
        <taxon>Pentapetalae</taxon>
        <taxon>rosids</taxon>
        <taxon>fabids</taxon>
        <taxon>Malpighiales</taxon>
        <taxon>Rhizophoraceae</taxon>
        <taxon>Rhizophora</taxon>
    </lineage>
</organism>
<evidence type="ECO:0000313" key="1">
    <source>
        <dbReference type="EMBL" id="MBX60136.1"/>
    </source>
</evidence>
<name>A0A2P2PZH4_RHIMU</name>
<sequence>MLLMSESMWWLLPDSVHL</sequence>
<reference evidence="1" key="1">
    <citation type="submission" date="2018-02" db="EMBL/GenBank/DDBJ databases">
        <title>Rhizophora mucronata_Transcriptome.</title>
        <authorList>
            <person name="Meera S.P."/>
            <person name="Sreeshan A."/>
            <person name="Augustine A."/>
        </authorList>
    </citation>
    <scope>NUCLEOTIDE SEQUENCE</scope>
    <source>
        <tissue evidence="1">Leaf</tissue>
    </source>
</reference>
<protein>
    <submittedName>
        <fullName evidence="1">Uncharacterized protein</fullName>
    </submittedName>
</protein>
<accession>A0A2P2PZH4</accession>
<dbReference type="AlphaFoldDB" id="A0A2P2PZH4"/>
<proteinExistence type="predicted"/>